<gene>
    <name evidence="13" type="ORF">CBR_g34650</name>
</gene>
<evidence type="ECO:0000256" key="4">
    <source>
        <dbReference type="ARBA" id="ARBA00022692"/>
    </source>
</evidence>
<proteinExistence type="inferred from homology"/>
<dbReference type="OrthoDB" id="6500128at2759"/>
<dbReference type="GO" id="GO:0140359">
    <property type="term" value="F:ABC-type transporter activity"/>
    <property type="evidence" value="ECO:0007669"/>
    <property type="project" value="InterPro"/>
</dbReference>
<dbReference type="InterPro" id="IPR044726">
    <property type="entry name" value="ABCC_6TM_D2"/>
</dbReference>
<dbReference type="Pfam" id="PF00664">
    <property type="entry name" value="ABC_membrane"/>
    <property type="match status" value="1"/>
</dbReference>
<keyword evidence="5" id="KW-0547">Nucleotide-binding</keyword>
<dbReference type="PROSITE" id="PS50929">
    <property type="entry name" value="ABC_TM1F"/>
    <property type="match status" value="1"/>
</dbReference>
<dbReference type="FunFam" id="3.40.50.300:FF:000169">
    <property type="entry name" value="ABC transporter C family member 3"/>
    <property type="match status" value="1"/>
</dbReference>
<dbReference type="PANTHER" id="PTHR24223">
    <property type="entry name" value="ATP-BINDING CASSETTE SUB-FAMILY C"/>
    <property type="match status" value="1"/>
</dbReference>
<evidence type="ECO:0000256" key="7">
    <source>
        <dbReference type="ARBA" id="ARBA00022989"/>
    </source>
</evidence>
<dbReference type="GO" id="GO:0005524">
    <property type="term" value="F:ATP binding"/>
    <property type="evidence" value="ECO:0007669"/>
    <property type="project" value="UniProtKB-KW"/>
</dbReference>
<keyword evidence="14" id="KW-1185">Reference proteome</keyword>
<evidence type="ECO:0000259" key="12">
    <source>
        <dbReference type="PROSITE" id="PS50929"/>
    </source>
</evidence>
<comment type="subcellular location">
    <subcellularLocation>
        <location evidence="1">Membrane</location>
        <topology evidence="1">Multi-pass membrane protein</topology>
    </subcellularLocation>
</comment>
<keyword evidence="3" id="KW-0813">Transport</keyword>
<organism evidence="13 14">
    <name type="scientific">Chara braunii</name>
    <name type="common">Braun's stonewort</name>
    <dbReference type="NCBI Taxonomy" id="69332"/>
    <lineage>
        <taxon>Eukaryota</taxon>
        <taxon>Viridiplantae</taxon>
        <taxon>Streptophyta</taxon>
        <taxon>Charophyceae</taxon>
        <taxon>Charales</taxon>
        <taxon>Characeae</taxon>
        <taxon>Chara</taxon>
    </lineage>
</organism>
<dbReference type="InterPro" id="IPR050173">
    <property type="entry name" value="ABC_transporter_C-like"/>
</dbReference>
<comment type="caution">
    <text evidence="13">The sequence shown here is derived from an EMBL/GenBank/DDBJ whole genome shotgun (WGS) entry which is preliminary data.</text>
</comment>
<dbReference type="InterPro" id="IPR003593">
    <property type="entry name" value="AAA+_ATPase"/>
</dbReference>
<dbReference type="PROSITE" id="PS50893">
    <property type="entry name" value="ABC_TRANSPORTER_2"/>
    <property type="match status" value="1"/>
</dbReference>
<evidence type="ECO:0008006" key="15">
    <source>
        <dbReference type="Google" id="ProtNLM"/>
    </source>
</evidence>
<dbReference type="InterPro" id="IPR011527">
    <property type="entry name" value="ABC1_TM_dom"/>
</dbReference>
<evidence type="ECO:0000256" key="1">
    <source>
        <dbReference type="ARBA" id="ARBA00004141"/>
    </source>
</evidence>
<protein>
    <recommendedName>
        <fullName evidence="15">ABC transporter domain-containing protein</fullName>
    </recommendedName>
</protein>
<sequence length="507" mass="55506">MLDSDLPVRFGSVLATSFQLLGIMAVAIAITPRLILLITPVTIVYVMYQRYFLSSSRELTRLEAITKSPIIHHFAETLAGAVSIRAFRQEERFAGENLQRIDDNLRANFHNLAANEWLGLRLELIAAFILTVTAMLLTAPAQHAINPGMVGISLSYGLTLSTCVCFLVLSTCQLENKMVSVERIKQYTVIPSEASPIVQECRPPPDWPSEGSIEFQQLQVRYHLLSPLVLKGVTCSIGGGEKVGVVGRTGSGKSTLIQSLFRLVEPCGGRIIIDTIDISSIGLKDLRSKLAIIPQEATMFEGTVRSNLDPLGVHTDTEMWQALEKCTLADLIRKKDEKLDSAVTEYGGNWSVGQRQLFSLGRALLAQCKILVLDEATASIDSATDAVIQRVIRKEFSECTIISIAHRIPTVIDSDRVMVLNNGVVVEYGAPSRLLEDKGSCFASMVHEYSSRSSSVADLTFMVRNQSPREESFCHSPSLNSRSSSSHKPSGASSSGSNWMDTTPCVP</sequence>
<feature type="domain" description="ABC transporter" evidence="11">
    <location>
        <begin position="213"/>
        <end position="447"/>
    </location>
</feature>
<dbReference type="SUPFAM" id="SSF90123">
    <property type="entry name" value="ABC transporter transmembrane region"/>
    <property type="match status" value="1"/>
</dbReference>
<dbReference type="CDD" id="cd18580">
    <property type="entry name" value="ABC_6TM_ABCC_D2"/>
    <property type="match status" value="1"/>
</dbReference>
<evidence type="ECO:0000256" key="10">
    <source>
        <dbReference type="SAM" id="Phobius"/>
    </source>
</evidence>
<keyword evidence="7 10" id="KW-1133">Transmembrane helix</keyword>
<feature type="domain" description="ABC transmembrane type-1" evidence="12">
    <location>
        <begin position="1"/>
        <end position="176"/>
    </location>
</feature>
<evidence type="ECO:0000256" key="8">
    <source>
        <dbReference type="ARBA" id="ARBA00023136"/>
    </source>
</evidence>
<dbReference type="SUPFAM" id="SSF52540">
    <property type="entry name" value="P-loop containing nucleoside triphosphate hydrolases"/>
    <property type="match status" value="1"/>
</dbReference>
<feature type="transmembrane region" description="Helical" evidence="10">
    <location>
        <begin position="20"/>
        <end position="48"/>
    </location>
</feature>
<comment type="similarity">
    <text evidence="2">Belongs to the ABC transporter superfamily. ABCC family. Conjugate transporter (TC 3.A.1.208) subfamily.</text>
</comment>
<feature type="transmembrane region" description="Helical" evidence="10">
    <location>
        <begin position="118"/>
        <end position="137"/>
    </location>
</feature>
<evidence type="ECO:0000256" key="2">
    <source>
        <dbReference type="ARBA" id="ARBA00009726"/>
    </source>
</evidence>
<keyword evidence="8 10" id="KW-0472">Membrane</keyword>
<dbReference type="Gramene" id="GBG82367">
    <property type="protein sequence ID" value="GBG82367"/>
    <property type="gene ID" value="CBR_g34650"/>
</dbReference>
<evidence type="ECO:0000259" key="11">
    <source>
        <dbReference type="PROSITE" id="PS50893"/>
    </source>
</evidence>
<dbReference type="CDD" id="cd03244">
    <property type="entry name" value="ABCC_MRP_domain2"/>
    <property type="match status" value="1"/>
</dbReference>
<name>A0A388LJB8_CHABU</name>
<dbReference type="GO" id="GO:0016887">
    <property type="term" value="F:ATP hydrolysis activity"/>
    <property type="evidence" value="ECO:0007669"/>
    <property type="project" value="InterPro"/>
</dbReference>
<dbReference type="Gene3D" id="1.20.1560.10">
    <property type="entry name" value="ABC transporter type 1, transmembrane domain"/>
    <property type="match status" value="1"/>
</dbReference>
<feature type="compositionally biased region" description="Low complexity" evidence="9">
    <location>
        <begin position="475"/>
        <end position="498"/>
    </location>
</feature>
<evidence type="ECO:0000313" key="13">
    <source>
        <dbReference type="EMBL" id="GBG82367.1"/>
    </source>
</evidence>
<dbReference type="Proteomes" id="UP000265515">
    <property type="component" value="Unassembled WGS sequence"/>
</dbReference>
<accession>A0A388LJB8</accession>
<feature type="region of interest" description="Disordered" evidence="9">
    <location>
        <begin position="472"/>
        <end position="507"/>
    </location>
</feature>
<evidence type="ECO:0000256" key="5">
    <source>
        <dbReference type="ARBA" id="ARBA00022741"/>
    </source>
</evidence>
<dbReference type="EMBL" id="BFEA01000404">
    <property type="protein sequence ID" value="GBG82367.1"/>
    <property type="molecule type" value="Genomic_DNA"/>
</dbReference>
<reference evidence="13 14" key="1">
    <citation type="journal article" date="2018" name="Cell">
        <title>The Chara Genome: Secondary Complexity and Implications for Plant Terrestrialization.</title>
        <authorList>
            <person name="Nishiyama T."/>
            <person name="Sakayama H."/>
            <person name="Vries J.D."/>
            <person name="Buschmann H."/>
            <person name="Saint-Marcoux D."/>
            <person name="Ullrich K.K."/>
            <person name="Haas F.B."/>
            <person name="Vanderstraeten L."/>
            <person name="Becker D."/>
            <person name="Lang D."/>
            <person name="Vosolsobe S."/>
            <person name="Rombauts S."/>
            <person name="Wilhelmsson P.K.I."/>
            <person name="Janitza P."/>
            <person name="Kern R."/>
            <person name="Heyl A."/>
            <person name="Rumpler F."/>
            <person name="Villalobos L.I.A.C."/>
            <person name="Clay J.M."/>
            <person name="Skokan R."/>
            <person name="Toyoda A."/>
            <person name="Suzuki Y."/>
            <person name="Kagoshima H."/>
            <person name="Schijlen E."/>
            <person name="Tajeshwar N."/>
            <person name="Catarino B."/>
            <person name="Hetherington A.J."/>
            <person name="Saltykova A."/>
            <person name="Bonnot C."/>
            <person name="Breuninger H."/>
            <person name="Symeonidi A."/>
            <person name="Radhakrishnan G.V."/>
            <person name="Van Nieuwerburgh F."/>
            <person name="Deforce D."/>
            <person name="Chang C."/>
            <person name="Karol K.G."/>
            <person name="Hedrich R."/>
            <person name="Ulvskov P."/>
            <person name="Glockner G."/>
            <person name="Delwiche C.F."/>
            <person name="Petrasek J."/>
            <person name="Van de Peer Y."/>
            <person name="Friml J."/>
            <person name="Beilby M."/>
            <person name="Dolan L."/>
            <person name="Kohara Y."/>
            <person name="Sugano S."/>
            <person name="Fujiyama A."/>
            <person name="Delaux P.-M."/>
            <person name="Quint M."/>
            <person name="TheiBen G."/>
            <person name="Hagemann M."/>
            <person name="Harholt J."/>
            <person name="Dunand C."/>
            <person name="Zachgo S."/>
            <person name="Langdale J."/>
            <person name="Maumus F."/>
            <person name="Straeten D.V.D."/>
            <person name="Gould S.B."/>
            <person name="Rensing S.A."/>
        </authorList>
    </citation>
    <scope>NUCLEOTIDE SEQUENCE [LARGE SCALE GENOMIC DNA]</scope>
    <source>
        <strain evidence="13 14">S276</strain>
    </source>
</reference>
<feature type="transmembrane region" description="Helical" evidence="10">
    <location>
        <begin position="149"/>
        <end position="169"/>
    </location>
</feature>
<dbReference type="Gene3D" id="3.40.50.300">
    <property type="entry name" value="P-loop containing nucleotide triphosphate hydrolases"/>
    <property type="match status" value="1"/>
</dbReference>
<evidence type="ECO:0000256" key="3">
    <source>
        <dbReference type="ARBA" id="ARBA00022448"/>
    </source>
</evidence>
<evidence type="ECO:0000256" key="6">
    <source>
        <dbReference type="ARBA" id="ARBA00022840"/>
    </source>
</evidence>
<dbReference type="Pfam" id="PF00005">
    <property type="entry name" value="ABC_tran"/>
    <property type="match status" value="1"/>
</dbReference>
<dbReference type="AlphaFoldDB" id="A0A388LJB8"/>
<evidence type="ECO:0000313" key="14">
    <source>
        <dbReference type="Proteomes" id="UP000265515"/>
    </source>
</evidence>
<dbReference type="InterPro" id="IPR003439">
    <property type="entry name" value="ABC_transporter-like_ATP-bd"/>
</dbReference>
<dbReference type="SMART" id="SM00382">
    <property type="entry name" value="AAA"/>
    <property type="match status" value="1"/>
</dbReference>
<dbReference type="PANTHER" id="PTHR24223:SF415">
    <property type="entry name" value="FI20190P1"/>
    <property type="match status" value="1"/>
</dbReference>
<dbReference type="InterPro" id="IPR036640">
    <property type="entry name" value="ABC1_TM_sf"/>
</dbReference>
<dbReference type="InterPro" id="IPR027417">
    <property type="entry name" value="P-loop_NTPase"/>
</dbReference>
<evidence type="ECO:0000256" key="9">
    <source>
        <dbReference type="SAM" id="MobiDB-lite"/>
    </source>
</evidence>
<keyword evidence="4 10" id="KW-0812">Transmembrane</keyword>
<dbReference type="GO" id="GO:0016020">
    <property type="term" value="C:membrane"/>
    <property type="evidence" value="ECO:0007669"/>
    <property type="project" value="UniProtKB-SubCell"/>
</dbReference>
<keyword evidence="6" id="KW-0067">ATP-binding</keyword>